<organism evidence="2 3">
    <name type="scientific">Panicum virgatum</name>
    <name type="common">Blackwell switchgrass</name>
    <dbReference type="NCBI Taxonomy" id="38727"/>
    <lineage>
        <taxon>Eukaryota</taxon>
        <taxon>Viridiplantae</taxon>
        <taxon>Streptophyta</taxon>
        <taxon>Embryophyta</taxon>
        <taxon>Tracheophyta</taxon>
        <taxon>Spermatophyta</taxon>
        <taxon>Magnoliopsida</taxon>
        <taxon>Liliopsida</taxon>
        <taxon>Poales</taxon>
        <taxon>Poaceae</taxon>
        <taxon>PACMAD clade</taxon>
        <taxon>Panicoideae</taxon>
        <taxon>Panicodae</taxon>
        <taxon>Paniceae</taxon>
        <taxon>Panicinae</taxon>
        <taxon>Panicum</taxon>
        <taxon>Panicum sect. Hiantes</taxon>
    </lineage>
</organism>
<reference evidence="2 3" key="1">
    <citation type="submission" date="2020-05" db="EMBL/GenBank/DDBJ databases">
        <title>WGS assembly of Panicum virgatum.</title>
        <authorList>
            <person name="Lovell J.T."/>
            <person name="Jenkins J."/>
            <person name="Shu S."/>
            <person name="Juenger T.E."/>
            <person name="Schmutz J."/>
        </authorList>
    </citation>
    <scope>NUCLEOTIDE SEQUENCE [LARGE SCALE GENOMIC DNA]</scope>
    <source>
        <strain evidence="3">cv. AP13</strain>
    </source>
</reference>
<feature type="domain" description="KIB1-4 beta-propeller" evidence="1">
    <location>
        <begin position="11"/>
        <end position="46"/>
    </location>
</feature>
<name>A0A8T0N328_PANVG</name>
<protein>
    <recommendedName>
        <fullName evidence="1">KIB1-4 beta-propeller domain-containing protein</fullName>
    </recommendedName>
</protein>
<sequence length="99" mass="11092">MSCSSSGFIFLHDYVLFLGHNQSLCFHGKEYPQVKPNHVYLTDGSKSASMKCKLLCRLVVGILDLETKIMDEIVFPREWSNSMAPLLIIPNPGKMACIS</sequence>
<dbReference type="AlphaFoldDB" id="A0A8T0N328"/>
<evidence type="ECO:0000313" key="2">
    <source>
        <dbReference type="EMBL" id="KAG2543607.1"/>
    </source>
</evidence>
<evidence type="ECO:0000259" key="1">
    <source>
        <dbReference type="Pfam" id="PF03478"/>
    </source>
</evidence>
<accession>A0A8T0N328</accession>
<gene>
    <name evidence="2" type="ORF">PVAP13_9NG762100</name>
</gene>
<dbReference type="PANTHER" id="PTHR44586:SF14">
    <property type="entry name" value="F-BOX DOMAIN CONTAINING PROTEIN, EXPRESSED"/>
    <property type="match status" value="1"/>
</dbReference>
<dbReference type="EMBL" id="CM029054">
    <property type="protein sequence ID" value="KAG2543607.1"/>
    <property type="molecule type" value="Genomic_DNA"/>
</dbReference>
<comment type="caution">
    <text evidence="2">The sequence shown here is derived from an EMBL/GenBank/DDBJ whole genome shotgun (WGS) entry which is preliminary data.</text>
</comment>
<evidence type="ECO:0000313" key="3">
    <source>
        <dbReference type="Proteomes" id="UP000823388"/>
    </source>
</evidence>
<keyword evidence="3" id="KW-1185">Reference proteome</keyword>
<dbReference type="InterPro" id="IPR005174">
    <property type="entry name" value="KIB1-4_b-propeller"/>
</dbReference>
<dbReference type="PANTHER" id="PTHR44586">
    <property type="entry name" value="F-BOX DOMAIN CONTAINING PROTEIN, EXPRESSED"/>
    <property type="match status" value="1"/>
</dbReference>
<dbReference type="Proteomes" id="UP000823388">
    <property type="component" value="Chromosome 9N"/>
</dbReference>
<proteinExistence type="predicted"/>
<dbReference type="Pfam" id="PF03478">
    <property type="entry name" value="Beta-prop_KIB1-4"/>
    <property type="match status" value="1"/>
</dbReference>